<dbReference type="Proteomes" id="UP001054837">
    <property type="component" value="Unassembled WGS sequence"/>
</dbReference>
<keyword evidence="3" id="KW-1185">Reference proteome</keyword>
<sequence length="182" mass="19141">MAQTTSQTRSITLCIIPESNQIPEPTRGFPLTFSKERMPGQLGEVMSLPVLISAIITGSGSLSEFVLAPLTSAKDGAGPNVHCLESIPGGTIRRRPSSNHSPIMAQTTSQTRSITLCIIPESNQIPEPTRGFPLTLSKERVPGQLGEVMSPPVLISAIITGSGSLSESAFGSFDVRQGSNGP</sequence>
<evidence type="ECO:0000313" key="3">
    <source>
        <dbReference type="Proteomes" id="UP001054837"/>
    </source>
</evidence>
<organism evidence="2 3">
    <name type="scientific">Caerostris darwini</name>
    <dbReference type="NCBI Taxonomy" id="1538125"/>
    <lineage>
        <taxon>Eukaryota</taxon>
        <taxon>Metazoa</taxon>
        <taxon>Ecdysozoa</taxon>
        <taxon>Arthropoda</taxon>
        <taxon>Chelicerata</taxon>
        <taxon>Arachnida</taxon>
        <taxon>Araneae</taxon>
        <taxon>Araneomorphae</taxon>
        <taxon>Entelegynae</taxon>
        <taxon>Araneoidea</taxon>
        <taxon>Araneidae</taxon>
        <taxon>Caerostris</taxon>
    </lineage>
</organism>
<gene>
    <name evidence="2" type="ORF">CDAR_18861</name>
</gene>
<protein>
    <submittedName>
        <fullName evidence="2">Uncharacterized protein</fullName>
    </submittedName>
</protein>
<comment type="caution">
    <text evidence="2">The sequence shown here is derived from an EMBL/GenBank/DDBJ whole genome shotgun (WGS) entry which is preliminary data.</text>
</comment>
<reference evidence="2 3" key="1">
    <citation type="submission" date="2021-06" db="EMBL/GenBank/DDBJ databases">
        <title>Caerostris darwini draft genome.</title>
        <authorList>
            <person name="Kono N."/>
            <person name="Arakawa K."/>
        </authorList>
    </citation>
    <scope>NUCLEOTIDE SEQUENCE [LARGE SCALE GENOMIC DNA]</scope>
</reference>
<evidence type="ECO:0000313" key="2">
    <source>
        <dbReference type="EMBL" id="GIY80197.1"/>
    </source>
</evidence>
<feature type="region of interest" description="Disordered" evidence="1">
    <location>
        <begin position="87"/>
        <end position="106"/>
    </location>
</feature>
<proteinExistence type="predicted"/>
<name>A0AAV4WBS3_9ARAC</name>
<dbReference type="AlphaFoldDB" id="A0AAV4WBS3"/>
<accession>A0AAV4WBS3</accession>
<evidence type="ECO:0000256" key="1">
    <source>
        <dbReference type="SAM" id="MobiDB-lite"/>
    </source>
</evidence>
<dbReference type="EMBL" id="BPLQ01014490">
    <property type="protein sequence ID" value="GIY80197.1"/>
    <property type="molecule type" value="Genomic_DNA"/>
</dbReference>